<name>V5EPB9_KALBG</name>
<dbReference type="SUPFAM" id="SSF53254">
    <property type="entry name" value="Phosphoglycerate mutase-like"/>
    <property type="match status" value="1"/>
</dbReference>
<dbReference type="CDD" id="cd07061">
    <property type="entry name" value="HP_HAP_like"/>
    <property type="match status" value="1"/>
</dbReference>
<protein>
    <recommendedName>
        <fullName evidence="4">3-phytase A</fullName>
    </recommendedName>
</protein>
<evidence type="ECO:0008006" key="4">
    <source>
        <dbReference type="Google" id="ProtNLM"/>
    </source>
</evidence>
<organism evidence="2 3">
    <name type="scientific">Kalmanozyma brasiliensis (strain GHG001)</name>
    <name type="common">Yeast</name>
    <name type="synonym">Pseudozyma brasiliensis</name>
    <dbReference type="NCBI Taxonomy" id="1365824"/>
    <lineage>
        <taxon>Eukaryota</taxon>
        <taxon>Fungi</taxon>
        <taxon>Dikarya</taxon>
        <taxon>Basidiomycota</taxon>
        <taxon>Ustilaginomycotina</taxon>
        <taxon>Ustilaginomycetes</taxon>
        <taxon>Ustilaginales</taxon>
        <taxon>Ustilaginaceae</taxon>
        <taxon>Kalmanozyma</taxon>
    </lineage>
</organism>
<dbReference type="InterPro" id="IPR029033">
    <property type="entry name" value="His_PPase_superfam"/>
</dbReference>
<gene>
    <name evidence="2" type="ORF">PSEUBRA_SCAF8g02135</name>
</gene>
<dbReference type="OMA" id="CPFNTVN"/>
<proteinExistence type="predicted"/>
<dbReference type="Pfam" id="PF00328">
    <property type="entry name" value="His_Phos_2"/>
    <property type="match status" value="2"/>
</dbReference>
<dbReference type="GO" id="GO:0003993">
    <property type="term" value="F:acid phosphatase activity"/>
    <property type="evidence" value="ECO:0007669"/>
    <property type="project" value="TreeGrafter"/>
</dbReference>
<evidence type="ECO:0000313" key="3">
    <source>
        <dbReference type="Proteomes" id="UP000019377"/>
    </source>
</evidence>
<dbReference type="Gene3D" id="3.40.50.1240">
    <property type="entry name" value="Phosphoglycerate mutase-like"/>
    <property type="match status" value="1"/>
</dbReference>
<dbReference type="STRING" id="1365824.V5EPB9"/>
<dbReference type="PANTHER" id="PTHR20963:SF24">
    <property type="entry name" value="3-PHYTASE B"/>
    <property type="match status" value="1"/>
</dbReference>
<dbReference type="HOGENOM" id="CLU_020880_0_1_1"/>
<dbReference type="InterPro" id="IPR033379">
    <property type="entry name" value="Acid_Pase_AS"/>
</dbReference>
<reference evidence="3" key="1">
    <citation type="journal article" date="2013" name="Genome Announc.">
        <title>Draft genome sequence of Pseudozyma brasiliensis sp. nov. strain GHG001, a high producer of endo-1,4-xylanase isolated from an insect pest of sugarcane.</title>
        <authorList>
            <person name="Oliveira J.V.D.C."/>
            <person name="dos Santos R.A.C."/>
            <person name="Borges T.A."/>
            <person name="Riano-Pachon D.M."/>
            <person name="Goldman G.H."/>
        </authorList>
    </citation>
    <scope>NUCLEOTIDE SEQUENCE [LARGE SCALE GENOMIC DNA]</scope>
    <source>
        <strain evidence="3">GHG001</strain>
    </source>
</reference>
<accession>V5EPB9</accession>
<keyword evidence="3" id="KW-1185">Reference proteome</keyword>
<keyword evidence="1" id="KW-0378">Hydrolase</keyword>
<dbReference type="AlphaFoldDB" id="V5EPB9"/>
<dbReference type="eggNOG" id="KOG1382">
    <property type="taxonomic scope" value="Eukaryota"/>
</dbReference>
<dbReference type="EMBL" id="KI545894">
    <property type="protein sequence ID" value="EST04783.1"/>
    <property type="molecule type" value="Genomic_DNA"/>
</dbReference>
<dbReference type="PANTHER" id="PTHR20963">
    <property type="entry name" value="MULTIPLE INOSITOL POLYPHOSPHATE PHOSPHATASE-RELATED"/>
    <property type="match status" value="1"/>
</dbReference>
<evidence type="ECO:0000256" key="1">
    <source>
        <dbReference type="ARBA" id="ARBA00022801"/>
    </source>
</evidence>
<dbReference type="OrthoDB" id="6509975at2759"/>
<dbReference type="Proteomes" id="UP000019377">
    <property type="component" value="Unassembled WGS sequence"/>
</dbReference>
<dbReference type="PROSITE" id="PS00616">
    <property type="entry name" value="HIS_ACID_PHOSPHAT_1"/>
    <property type="match status" value="1"/>
</dbReference>
<dbReference type="InterPro" id="IPR000560">
    <property type="entry name" value="His_Pase_clade-2"/>
</dbReference>
<evidence type="ECO:0000313" key="2">
    <source>
        <dbReference type="EMBL" id="EST04783.1"/>
    </source>
</evidence>
<sequence>MPAITHGLASVGASVVPTPHLPSPHLLPSDIFHHLGQYSPWFPADTSSDYADPPDQCAVTFVSQLERHGSRYPTAGAYRELRKTLRQIAKHLERVPDTGKGVKATEGLDPHLKWLRRWVQSKKSEDGGMRNRLGNSELTPYGQYEAYSSGWRFYEQYAHLFEAQQVDVNVDYDVESDRSGAHSNPWLDSICAAPQTPAESSAWSTLQGRPAVLDDLKGGKPHRRIDHLPKPDVIIPEARKSDKLGQVASNNTLDVYTCSAFERDYRDNARSPASIKTAAFAANATTAIRDRLASQLGVRKGGSKDRRGERIHLEPRQVLQLFSLCAFDTVARLDPYGLLYGDSKRNEDAVSPFCSLFKPEEYASIYEITTDMEKDYGFAAHNPLHRALATPWLRELLARMEDRSPVMIPPTSINTTLDGDQRTFPVPSAKGPRAFADFTHDNQLAPIISALNLWDEKHTWVTSTTTPFSGRLTVEKLECGKDEYVRILVNGQPASTSEGSWCPSSDDGFVLKGDQLCPLSTFLQPLKWVDHADEWDKCYSKKGKKVESSDASFP</sequence>